<comment type="caution">
    <text evidence="1">The sequence shown here is derived from an EMBL/GenBank/DDBJ whole genome shotgun (WGS) entry which is preliminary data.</text>
</comment>
<proteinExistence type="predicted"/>
<accession>A0ABW2NI62</accession>
<evidence type="ECO:0000313" key="2">
    <source>
        <dbReference type="Proteomes" id="UP001596549"/>
    </source>
</evidence>
<dbReference type="Proteomes" id="UP001596549">
    <property type="component" value="Unassembled WGS sequence"/>
</dbReference>
<organism evidence="1 2">
    <name type="scientific">Fictibacillus iocasae</name>
    <dbReference type="NCBI Taxonomy" id="2715437"/>
    <lineage>
        <taxon>Bacteria</taxon>
        <taxon>Bacillati</taxon>
        <taxon>Bacillota</taxon>
        <taxon>Bacilli</taxon>
        <taxon>Bacillales</taxon>
        <taxon>Fictibacillaceae</taxon>
        <taxon>Fictibacillus</taxon>
    </lineage>
</organism>
<dbReference type="PANTHER" id="PTHR43360:SF1">
    <property type="entry name" value="CARBOXYSOME ASSEMBLY PROTEIN CCMM"/>
    <property type="match status" value="1"/>
</dbReference>
<dbReference type="PANTHER" id="PTHR43360">
    <property type="entry name" value="CARBON DIOXIDE CONCENTRATING MECHANISM PROTEIN CCMM"/>
    <property type="match status" value="1"/>
</dbReference>
<dbReference type="InterPro" id="IPR011004">
    <property type="entry name" value="Trimer_LpxA-like_sf"/>
</dbReference>
<keyword evidence="2" id="KW-1185">Reference proteome</keyword>
<sequence length="234" mass="25349">MDNLDQNASVDCFKPFISPNPITTFNPVAIYPSIDKTAFISPLSCVIGDVIIRKNVFVSPLVSIRADEGTPFHIGPNTNIQDGAILHGLTNRFITVEGRNYSIFVSSEASITHGALIHGPCFIGKKVFVGFNSIVYDAIVENGVFIAYNAVVTNGVRIPRNRFVPPGANIDSQRKADALPFVPEDAAAFARAVQVVNQEFPAAYHLLCGNSRCSCGVAYNSRQKEHSESESESS</sequence>
<reference evidence="2" key="1">
    <citation type="journal article" date="2019" name="Int. J. Syst. Evol. Microbiol.">
        <title>The Global Catalogue of Microorganisms (GCM) 10K type strain sequencing project: providing services to taxonomists for standard genome sequencing and annotation.</title>
        <authorList>
            <consortium name="The Broad Institute Genomics Platform"/>
            <consortium name="The Broad Institute Genome Sequencing Center for Infectious Disease"/>
            <person name="Wu L."/>
            <person name="Ma J."/>
        </authorList>
    </citation>
    <scope>NUCLEOTIDE SEQUENCE [LARGE SCALE GENOMIC DNA]</scope>
    <source>
        <strain evidence="2">NBRC 106396</strain>
    </source>
</reference>
<evidence type="ECO:0000313" key="1">
    <source>
        <dbReference type="EMBL" id="MFC7370352.1"/>
    </source>
</evidence>
<dbReference type="SUPFAM" id="SSF51161">
    <property type="entry name" value="Trimeric LpxA-like enzymes"/>
    <property type="match status" value="1"/>
</dbReference>
<gene>
    <name evidence="1" type="ORF">ACFQPF_01490</name>
</gene>
<dbReference type="Gene3D" id="2.160.10.10">
    <property type="entry name" value="Hexapeptide repeat proteins"/>
    <property type="match status" value="1"/>
</dbReference>
<name>A0ABW2NI62_9BACL</name>
<protein>
    <submittedName>
        <fullName evidence="1">Carbonate dehydratase</fullName>
    </submittedName>
</protein>
<dbReference type="RefSeq" id="WP_379745446.1">
    <property type="nucleotide sequence ID" value="NZ_JBHTCP010000002.1"/>
</dbReference>
<dbReference type="EMBL" id="JBHTCP010000002">
    <property type="protein sequence ID" value="MFC7370352.1"/>
    <property type="molecule type" value="Genomic_DNA"/>
</dbReference>
<dbReference type="InterPro" id="IPR052265">
    <property type="entry name" value="Gamma-CA"/>
</dbReference>